<keyword evidence="2" id="KW-1185">Reference proteome</keyword>
<name>A0A7D5PDP4_9EURY</name>
<dbReference type="EMBL" id="CP058909">
    <property type="protein sequence ID" value="QLH80479.1"/>
    <property type="molecule type" value="Genomic_DNA"/>
</dbReference>
<evidence type="ECO:0000313" key="2">
    <source>
        <dbReference type="Proteomes" id="UP000509346"/>
    </source>
</evidence>
<proteinExistence type="predicted"/>
<gene>
    <name evidence="1" type="ORF">HZS54_02015</name>
</gene>
<accession>A0A7D5PDP4</accession>
<organism evidence="1 2">
    <name type="scientific">Halosimplex pelagicum</name>
    <dbReference type="NCBI Taxonomy" id="869886"/>
    <lineage>
        <taxon>Archaea</taxon>
        <taxon>Methanobacteriati</taxon>
        <taxon>Methanobacteriota</taxon>
        <taxon>Stenosarchaea group</taxon>
        <taxon>Halobacteria</taxon>
        <taxon>Halobacteriales</taxon>
        <taxon>Haloarculaceae</taxon>
        <taxon>Halosimplex</taxon>
    </lineage>
</organism>
<evidence type="ECO:0000313" key="1">
    <source>
        <dbReference type="EMBL" id="QLH80479.1"/>
    </source>
</evidence>
<dbReference type="RefSeq" id="WP_179920307.1">
    <property type="nucleotide sequence ID" value="NZ_CP058909.1"/>
</dbReference>
<dbReference type="Proteomes" id="UP000509346">
    <property type="component" value="Chromosome"/>
</dbReference>
<dbReference type="GeneID" id="56081326"/>
<reference evidence="1 2" key="1">
    <citation type="submission" date="2020-07" db="EMBL/GenBank/DDBJ databases">
        <title>Halosimplex litoreum sp. nov. and Halosimplex rubrum sp. nov., isolated from different salt environments.</title>
        <authorList>
            <person name="Cui H."/>
        </authorList>
    </citation>
    <scope>NUCLEOTIDE SEQUENCE [LARGE SCALE GENOMIC DNA]</scope>
    <source>
        <strain evidence="1 2">R2</strain>
    </source>
</reference>
<sequence>MSDATADEVAQLTTRIDGFDGLAGSEQRLVVQKLADRGNVVQLTDAYDARTLTRIAGTDGVTGSEAIETASKAITDGQADDISRLADELDPVAFGGVLRVDRVTEARRLVDATPSGAGAEALRDLSGVGEDALKRFLSIERGLAKANDIGTIGKSTTALADDVRVAIARSADSNLDEVMMNGQTADRLTQSIDAMAKGDVDNFATHLNDRIASQANRLGSSNPARVKGGFRTVKGAANEMILGREVFGIKNVDAIGVKVTTNAGETREADLVLSNGRVVEAKTGSSAPGSSAKIEEGLRNIKQFQELSDRADGSAPVIYVVNDPRTLYKQGKVGTEVRTKFSKARAGLSFSPRFRSASQLTDDLDIEDVFIKDFITN</sequence>
<protein>
    <submittedName>
        <fullName evidence="1">Uncharacterized protein</fullName>
    </submittedName>
</protein>
<dbReference type="KEGG" id="hpel:HZS54_02015"/>
<dbReference type="AlphaFoldDB" id="A0A7D5PDP4"/>